<dbReference type="PROSITE" id="PS50105">
    <property type="entry name" value="SAM_DOMAIN"/>
    <property type="match status" value="1"/>
</dbReference>
<feature type="compositionally biased region" description="Low complexity" evidence="1">
    <location>
        <begin position="125"/>
        <end position="146"/>
    </location>
</feature>
<feature type="compositionally biased region" description="Low complexity" evidence="1">
    <location>
        <begin position="429"/>
        <end position="441"/>
    </location>
</feature>
<dbReference type="SUPFAM" id="SSF47769">
    <property type="entry name" value="SAM/Pointed domain"/>
    <property type="match status" value="1"/>
</dbReference>
<gene>
    <name evidence="3" type="primary">ORF172424</name>
</gene>
<feature type="region of interest" description="Disordered" evidence="1">
    <location>
        <begin position="410"/>
        <end position="441"/>
    </location>
</feature>
<feature type="region of interest" description="Disordered" evidence="1">
    <location>
        <begin position="828"/>
        <end position="887"/>
    </location>
</feature>
<dbReference type="GO" id="GO:0045892">
    <property type="term" value="P:negative regulation of DNA-templated transcription"/>
    <property type="evidence" value="ECO:0007669"/>
    <property type="project" value="TreeGrafter"/>
</dbReference>
<dbReference type="PANTHER" id="PTHR12247:SF138">
    <property type="entry name" value="POLYHOMEOTIC DISTAL, ISOFORM A-RELATED"/>
    <property type="match status" value="1"/>
</dbReference>
<dbReference type="Pfam" id="PF21319">
    <property type="entry name" value="zf-FCS_1"/>
    <property type="match status" value="1"/>
</dbReference>
<organism evidence="3">
    <name type="scientific">Arion vulgaris</name>
    <dbReference type="NCBI Taxonomy" id="1028688"/>
    <lineage>
        <taxon>Eukaryota</taxon>
        <taxon>Metazoa</taxon>
        <taxon>Spiralia</taxon>
        <taxon>Lophotrochozoa</taxon>
        <taxon>Mollusca</taxon>
        <taxon>Gastropoda</taxon>
        <taxon>Heterobranchia</taxon>
        <taxon>Euthyneura</taxon>
        <taxon>Panpulmonata</taxon>
        <taxon>Eupulmonata</taxon>
        <taxon>Stylommatophora</taxon>
        <taxon>Helicina</taxon>
        <taxon>Arionoidea</taxon>
        <taxon>Arionidae</taxon>
        <taxon>Arion</taxon>
    </lineage>
</organism>
<dbReference type="GO" id="GO:0042393">
    <property type="term" value="F:histone binding"/>
    <property type="evidence" value="ECO:0007669"/>
    <property type="project" value="TreeGrafter"/>
</dbReference>
<feature type="compositionally biased region" description="Polar residues" evidence="1">
    <location>
        <begin position="574"/>
        <end position="586"/>
    </location>
</feature>
<accession>A0A0B7B9V4</accession>
<proteinExistence type="predicted"/>
<feature type="compositionally biased region" description="Basic and acidic residues" evidence="1">
    <location>
        <begin position="878"/>
        <end position="887"/>
    </location>
</feature>
<feature type="region of interest" description="Disordered" evidence="1">
    <location>
        <begin position="53"/>
        <end position="78"/>
    </location>
</feature>
<feature type="non-terminal residue" evidence="3">
    <location>
        <position position="1"/>
    </location>
</feature>
<reference evidence="3" key="1">
    <citation type="submission" date="2014-12" db="EMBL/GenBank/DDBJ databases">
        <title>Insight into the proteome of Arion vulgaris.</title>
        <authorList>
            <person name="Aradska J."/>
            <person name="Bulat T."/>
            <person name="Smidak R."/>
            <person name="Sarate P."/>
            <person name="Gangsoo J."/>
            <person name="Sialana F."/>
            <person name="Bilban M."/>
            <person name="Lubec G."/>
        </authorList>
    </citation>
    <scope>NUCLEOTIDE SEQUENCE</scope>
    <source>
        <tissue evidence="3">Skin</tissue>
    </source>
</reference>
<feature type="region of interest" description="Disordered" evidence="1">
    <location>
        <begin position="125"/>
        <end position="171"/>
    </location>
</feature>
<dbReference type="GO" id="GO:0003682">
    <property type="term" value="F:chromatin binding"/>
    <property type="evidence" value="ECO:0007669"/>
    <property type="project" value="TreeGrafter"/>
</dbReference>
<dbReference type="GO" id="GO:0035102">
    <property type="term" value="C:PRC1 complex"/>
    <property type="evidence" value="ECO:0007669"/>
    <property type="project" value="TreeGrafter"/>
</dbReference>
<dbReference type="InterPro" id="IPR050548">
    <property type="entry name" value="PcG_chromatin_remod_factors"/>
</dbReference>
<feature type="region of interest" description="Disordered" evidence="1">
    <location>
        <begin position="693"/>
        <end position="726"/>
    </location>
</feature>
<evidence type="ECO:0000259" key="2">
    <source>
        <dbReference type="PROSITE" id="PS50105"/>
    </source>
</evidence>
<feature type="domain" description="SAM" evidence="2">
    <location>
        <begin position="891"/>
        <end position="955"/>
    </location>
</feature>
<dbReference type="PANTHER" id="PTHR12247">
    <property type="entry name" value="POLYCOMB GROUP PROTEIN"/>
    <property type="match status" value="1"/>
</dbReference>
<feature type="compositionally biased region" description="Basic and acidic residues" evidence="1">
    <location>
        <begin position="842"/>
        <end position="853"/>
    </location>
</feature>
<dbReference type="SMART" id="SM00454">
    <property type="entry name" value="SAM"/>
    <property type="match status" value="1"/>
</dbReference>
<protein>
    <recommendedName>
        <fullName evidence="2">SAM domain-containing protein</fullName>
    </recommendedName>
</protein>
<sequence>QLQQQPSVAQTQAQPQQITQSQQSQQQQQQQLQQLQQQPRVSSVGTMSIQGMVAQQQAQTPQSSLTATSNVMRSPSTPIPQLQVIGQPMHGQSYLQQFQSYPQSFMLQNANAIAAMQQMNQLNLAMQQQHQQQQQQNRAAAGANPGSPGGILSPTAASQMPTHMSLGSNGGLISSSMPGLISQSAVAGGNNKAQGNGGKGQTVQGQGQNAATAAIASMVAKQTVLPTQQTAAPSVVLGQIGVFSNQGNAGLGQNFVPQCTVSTHQGGLRLNQTQMVNSAGQIITSQPMQSILTNQAIMQAMASLQMQQGIPIAATAGHQQILNTNQSQMPTIFAGQNFLIRAPGPLPTQPITMTSMQAAFAGMKAQPQQQQQAQQQQQQVGKTNISGKVMLPSVSRAQVTAKIQPSVSQPARLNVPGVPKAARPRPKALPKTSTPSITIPPSNTAVVRSTVMSATTTTTATLTTAVVTSLPTTTPTLVCVAAALPIPTPGREATPPILSRVSVPPQVSEVVALTTQTISPSDSEVGTGKPPTSATTSTTVELALKAKIKAAVAASSSGAAAGGGSTGGGKSSSDVNTASRFSPATSGDTMTIDDVVVEEKPAIITSEVVKSGRSINAAMEAAGLMTLIKETKPPQPLSQAAPLSKTVPVVEKQRAIVKPQILTHIIEGFIIQEGPEPFPVQQSSLLQEFIPPKASTQQQQQQQHMKETQEVDEGTSCDDGPPTLLSQVDAHLSSTQLMSRQPQKEHDVKEEQKNAGILLECEFCQKVGLAATFNTSHRFCSLACSRRHNIAQTRRVGLFKAKGTTHKRKHILGRKAWRVSKGGRLTYAKTSADNNSNDDNNDDGHTAPGRDEMSSSNSTRETSSSAGSPTRSQEFDMDVDHGMPRTDPGKWTVIEVYDFIQSMPGCCEYAEEFRSQEIDGQALLLLKEDHLMTAMNIKLGPALKICSKINTLKTDSATS</sequence>
<dbReference type="Gene3D" id="1.10.150.50">
    <property type="entry name" value="Transcription Factor, Ets-1"/>
    <property type="match status" value="1"/>
</dbReference>
<dbReference type="InterPro" id="IPR013761">
    <property type="entry name" value="SAM/pointed_sf"/>
</dbReference>
<feature type="compositionally biased region" description="Gly residues" evidence="1">
    <location>
        <begin position="560"/>
        <end position="570"/>
    </location>
</feature>
<dbReference type="EMBL" id="HACG01042822">
    <property type="protein sequence ID" value="CEK89687.1"/>
    <property type="molecule type" value="Transcribed_RNA"/>
</dbReference>
<dbReference type="InterPro" id="IPR001660">
    <property type="entry name" value="SAM"/>
</dbReference>
<feature type="region of interest" description="Disordered" evidence="1">
    <location>
        <begin position="183"/>
        <end position="204"/>
    </location>
</feature>
<feature type="compositionally biased region" description="Low complexity" evidence="1">
    <location>
        <begin position="854"/>
        <end position="868"/>
    </location>
</feature>
<dbReference type="Pfam" id="PF00536">
    <property type="entry name" value="SAM_1"/>
    <property type="match status" value="1"/>
</dbReference>
<feature type="region of interest" description="Disordered" evidence="1">
    <location>
        <begin position="1"/>
        <end position="37"/>
    </location>
</feature>
<evidence type="ECO:0000313" key="3">
    <source>
        <dbReference type="EMBL" id="CEK89687.1"/>
    </source>
</evidence>
<name>A0A0B7B9V4_9EUPU</name>
<dbReference type="AlphaFoldDB" id="A0A0B7B9V4"/>
<feature type="region of interest" description="Disordered" evidence="1">
    <location>
        <begin position="557"/>
        <end position="586"/>
    </location>
</feature>
<dbReference type="InterPro" id="IPR038603">
    <property type="entry name" value="Znf_FCS_sf"/>
</dbReference>
<dbReference type="CDD" id="cd09577">
    <property type="entry name" value="SAM_Ph1_2_3"/>
    <property type="match status" value="1"/>
</dbReference>
<evidence type="ECO:0000256" key="1">
    <source>
        <dbReference type="SAM" id="MobiDB-lite"/>
    </source>
</evidence>
<dbReference type="Gene3D" id="3.30.60.160">
    <property type="match status" value="1"/>
</dbReference>